<reference evidence="7 8" key="1">
    <citation type="submission" date="2018-07" db="EMBL/GenBank/DDBJ databases">
        <title>Complete Genome Sequences of Extremely Thermoacidophilic, Metal-Mobilizing Type-Strain Members of the Archaeal Family Sulfolobaceae: Acidianus brierleyi DSM-1651T, Acidianus sulfidivorans DSM-18786T, Metallosphaera hakonensis DSM-7519T, and Metallosphaera prunae DSM-10039T.</title>
        <authorList>
            <person name="Counts J.A."/>
            <person name="Kelly R.M."/>
        </authorList>
    </citation>
    <scope>NUCLEOTIDE SEQUENCE [LARGE SCALE GENOMIC DNA]</scope>
    <source>
        <strain evidence="7 8">Ron 12/II</strain>
    </source>
</reference>
<keyword evidence="1" id="KW-1277">Toxin-antitoxin system</keyword>
<evidence type="ECO:0000256" key="4">
    <source>
        <dbReference type="ARBA" id="ARBA00022801"/>
    </source>
</evidence>
<dbReference type="Proteomes" id="UP000298568">
    <property type="component" value="Chromosome"/>
</dbReference>
<keyword evidence="5" id="KW-0460">Magnesium</keyword>
<keyword evidence="2" id="KW-0540">Nuclease</keyword>
<evidence type="ECO:0000256" key="3">
    <source>
        <dbReference type="ARBA" id="ARBA00022723"/>
    </source>
</evidence>
<evidence type="ECO:0000313" key="7">
    <source>
        <dbReference type="EMBL" id="QCO29424.1"/>
    </source>
</evidence>
<dbReference type="GO" id="GO:0016787">
    <property type="term" value="F:hydrolase activity"/>
    <property type="evidence" value="ECO:0007669"/>
    <property type="project" value="UniProtKB-KW"/>
</dbReference>
<dbReference type="PANTHER" id="PTHR42740">
    <property type="entry name" value="RIBONUCLEASE VAPC3"/>
    <property type="match status" value="1"/>
</dbReference>
<evidence type="ECO:0000259" key="6">
    <source>
        <dbReference type="Pfam" id="PF01850"/>
    </source>
</evidence>
<evidence type="ECO:0000256" key="2">
    <source>
        <dbReference type="ARBA" id="ARBA00022722"/>
    </source>
</evidence>
<accession>A0A4D8RUJ9</accession>
<name>A0A4D8RUJ9_METPR</name>
<organism evidence="7 8">
    <name type="scientific">Metallosphaera prunae</name>
    <dbReference type="NCBI Taxonomy" id="47304"/>
    <lineage>
        <taxon>Archaea</taxon>
        <taxon>Thermoproteota</taxon>
        <taxon>Thermoprotei</taxon>
        <taxon>Sulfolobales</taxon>
        <taxon>Sulfolobaceae</taxon>
        <taxon>Metallosphaera</taxon>
    </lineage>
</organism>
<dbReference type="Gene3D" id="3.40.50.1010">
    <property type="entry name" value="5'-nuclease"/>
    <property type="match status" value="1"/>
</dbReference>
<dbReference type="CDD" id="cd09881">
    <property type="entry name" value="PIN_VapC4-5_FitB-like"/>
    <property type="match status" value="1"/>
</dbReference>
<dbReference type="InterPro" id="IPR029060">
    <property type="entry name" value="PIN-like_dom_sf"/>
</dbReference>
<dbReference type="GO" id="GO:0046872">
    <property type="term" value="F:metal ion binding"/>
    <property type="evidence" value="ECO:0007669"/>
    <property type="project" value="UniProtKB-KW"/>
</dbReference>
<dbReference type="PANTHER" id="PTHR42740:SF1">
    <property type="entry name" value="RIBONUCLEASE VAPC3"/>
    <property type="match status" value="1"/>
</dbReference>
<dbReference type="EMBL" id="CP031156">
    <property type="protein sequence ID" value="QCO29424.1"/>
    <property type="molecule type" value="Genomic_DNA"/>
</dbReference>
<evidence type="ECO:0000256" key="5">
    <source>
        <dbReference type="ARBA" id="ARBA00022842"/>
    </source>
</evidence>
<dbReference type="InterPro" id="IPR051749">
    <property type="entry name" value="PINc/VapC_TA_RNase"/>
</dbReference>
<keyword evidence="8" id="KW-1185">Reference proteome</keyword>
<feature type="domain" description="PIN" evidence="6">
    <location>
        <begin position="20"/>
        <end position="117"/>
    </location>
</feature>
<dbReference type="InterPro" id="IPR002716">
    <property type="entry name" value="PIN_dom"/>
</dbReference>
<protein>
    <submittedName>
        <fullName evidence="7">Type II toxin-antitoxin system VapC family toxin</fullName>
    </submittedName>
</protein>
<sequence>MVEKEKCLDTDALILVYSRNLKGKVSGYYTTCISLFEFLRGIAFLGKDVADFKRDLEENFTVLCLDNRSVMTASKIYAELRREGRPLSDPDLIIGSICIANGLTLVTNNARHFSRLKKYGLEVLSSDDLL</sequence>
<keyword evidence="4" id="KW-0378">Hydrolase</keyword>
<dbReference type="AlphaFoldDB" id="A0A4D8RUJ9"/>
<dbReference type="SUPFAM" id="SSF88723">
    <property type="entry name" value="PIN domain-like"/>
    <property type="match status" value="1"/>
</dbReference>
<gene>
    <name evidence="7" type="ORF">DFR88_02010</name>
</gene>
<evidence type="ECO:0000313" key="8">
    <source>
        <dbReference type="Proteomes" id="UP000298568"/>
    </source>
</evidence>
<dbReference type="Pfam" id="PF01850">
    <property type="entry name" value="PIN"/>
    <property type="match status" value="1"/>
</dbReference>
<keyword evidence="3" id="KW-0479">Metal-binding</keyword>
<dbReference type="GO" id="GO:0004540">
    <property type="term" value="F:RNA nuclease activity"/>
    <property type="evidence" value="ECO:0007669"/>
    <property type="project" value="TreeGrafter"/>
</dbReference>
<dbReference type="KEGG" id="mpru:DFR88_02010"/>
<proteinExistence type="predicted"/>
<evidence type="ECO:0000256" key="1">
    <source>
        <dbReference type="ARBA" id="ARBA00022649"/>
    </source>
</evidence>